<dbReference type="Pfam" id="PF01523">
    <property type="entry name" value="PmbA_TldD_1st"/>
    <property type="match status" value="1"/>
</dbReference>
<evidence type="ECO:0000259" key="7">
    <source>
        <dbReference type="Pfam" id="PF19290"/>
    </source>
</evidence>
<dbReference type="PIRSF" id="PIRSF004919">
    <property type="entry name" value="TldD"/>
    <property type="match status" value="1"/>
</dbReference>
<evidence type="ECO:0000256" key="3">
    <source>
        <dbReference type="ARBA" id="ARBA00022801"/>
    </source>
</evidence>
<dbReference type="Pfam" id="PF19289">
    <property type="entry name" value="PmbA_TldD_3rd"/>
    <property type="match status" value="1"/>
</dbReference>
<dbReference type="Gene3D" id="3.30.2290.10">
    <property type="entry name" value="PmbA/TldD superfamily"/>
    <property type="match status" value="1"/>
</dbReference>
<dbReference type="Pfam" id="PF19290">
    <property type="entry name" value="PmbA_TldD_2nd"/>
    <property type="match status" value="1"/>
</dbReference>
<evidence type="ECO:0000256" key="1">
    <source>
        <dbReference type="ARBA" id="ARBA00005836"/>
    </source>
</evidence>
<dbReference type="NCBIfam" id="NF008006">
    <property type="entry name" value="PRK10735.1"/>
    <property type="match status" value="1"/>
</dbReference>
<dbReference type="GO" id="GO:0006508">
    <property type="term" value="P:proteolysis"/>
    <property type="evidence" value="ECO:0007669"/>
    <property type="project" value="UniProtKB-KW"/>
</dbReference>
<comment type="similarity">
    <text evidence="1">Belongs to the peptidase U62 family.</text>
</comment>
<keyword evidence="4" id="KW-0482">Metalloprotease</keyword>
<dbReference type="KEGG" id="zpl:ZBT109_2140"/>
<dbReference type="PANTHER" id="PTHR30624:SF4">
    <property type="entry name" value="METALLOPROTEASE TLDD"/>
    <property type="match status" value="1"/>
</dbReference>
<proteinExistence type="inferred from homology"/>
<dbReference type="Proteomes" id="UP000267342">
    <property type="component" value="Chromosome"/>
</dbReference>
<accession>A0A348HGX5</accession>
<dbReference type="InterPro" id="IPR002510">
    <property type="entry name" value="Metalloprtase-TldD/E_N"/>
</dbReference>
<dbReference type="EMBL" id="AP018933">
    <property type="protein sequence ID" value="BBG30877.1"/>
    <property type="molecule type" value="Genomic_DNA"/>
</dbReference>
<sequence>MLRPLHWKRRTDAFRRPSFARISLMMDTHRPSADDMLQEAERTLLLPGDLDLGTLDVALGHAMGPGVDLAELFFQKGWQEHWSLEDGEVRDASYSIDSGVGARALAGERTGFSYSSRIDAVALREIGQTASRIVRSGQQGRVAAARPCAFDTRYASADPLSGLTADDKVAWLKEADRIARACDPSVKQVSVSLSASYEVILVRASDGTLAADIRPMTRFNVSVIAVRNGRRERGSAGGGGRFDLATLRARGVAERYARSAVKEALTNMDAVAAPAGTLPVVLGNGWPGILLHEAVGHGLEGDFNRRGSSVFSGRIGEQVAAKGVTIVDDATPLDCRGSLSVDDEGTPGQCTPLIEDGILVGYMQDKLNARLMGMAPTGNGRRESYASLPMPRMTNTCMLGGDYAPEEIIASVKYGLYASSFGGGQVDITSGQFVFSASEAWLIEDGKITTPVKGATLIGSGAEVMRQVSMIGNDSAMDEGVGVCGKQGQSVPVGVGQPTLKLDALTVGGTQA</sequence>
<dbReference type="InterPro" id="IPR035068">
    <property type="entry name" value="TldD/PmbA_N"/>
</dbReference>
<dbReference type="InterPro" id="IPR045569">
    <property type="entry name" value="Metalloprtase-TldD/E_C"/>
</dbReference>
<keyword evidence="9" id="KW-1185">Reference proteome</keyword>
<evidence type="ECO:0000313" key="8">
    <source>
        <dbReference type="EMBL" id="BBG30877.1"/>
    </source>
</evidence>
<evidence type="ECO:0000259" key="5">
    <source>
        <dbReference type="Pfam" id="PF01523"/>
    </source>
</evidence>
<dbReference type="InterPro" id="IPR025502">
    <property type="entry name" value="TldD"/>
</dbReference>
<evidence type="ECO:0000259" key="6">
    <source>
        <dbReference type="Pfam" id="PF19289"/>
    </source>
</evidence>
<reference evidence="8 9" key="1">
    <citation type="submission" date="2018-09" db="EMBL/GenBank/DDBJ databases">
        <title>Zymobacter palmae IAM14233 (=T109) whole genome analysis.</title>
        <authorList>
            <person name="Yanase H."/>
        </authorList>
    </citation>
    <scope>NUCLEOTIDE SEQUENCE [LARGE SCALE GENOMIC DNA]</scope>
    <source>
        <strain evidence="8 9">IAM14233</strain>
    </source>
</reference>
<dbReference type="InterPro" id="IPR051463">
    <property type="entry name" value="Peptidase_U62_metallo"/>
</dbReference>
<dbReference type="InterPro" id="IPR045570">
    <property type="entry name" value="Metalloprtase-TldD/E_cen_dom"/>
</dbReference>
<evidence type="ECO:0000256" key="4">
    <source>
        <dbReference type="ARBA" id="ARBA00023049"/>
    </source>
</evidence>
<feature type="domain" description="Metalloprotease TldD/E central" evidence="7">
    <location>
        <begin position="159"/>
        <end position="266"/>
    </location>
</feature>
<organism evidence="8 9">
    <name type="scientific">Zymobacter palmae</name>
    <dbReference type="NCBI Taxonomy" id="33074"/>
    <lineage>
        <taxon>Bacteria</taxon>
        <taxon>Pseudomonadati</taxon>
        <taxon>Pseudomonadota</taxon>
        <taxon>Gammaproteobacteria</taxon>
        <taxon>Oceanospirillales</taxon>
        <taxon>Halomonadaceae</taxon>
        <taxon>Zymobacter group</taxon>
        <taxon>Zymobacter</taxon>
    </lineage>
</organism>
<feature type="domain" description="Metalloprotease TldD/E N-terminal" evidence="5">
    <location>
        <begin position="70"/>
        <end position="124"/>
    </location>
</feature>
<dbReference type="AlphaFoldDB" id="A0A348HGX5"/>
<keyword evidence="3" id="KW-0378">Hydrolase</keyword>
<dbReference type="SUPFAM" id="SSF111283">
    <property type="entry name" value="Putative modulator of DNA gyrase, PmbA/TldD"/>
    <property type="match status" value="1"/>
</dbReference>
<name>A0A348HGX5_9GAMM</name>
<feature type="domain" description="Metalloprotease TldD/E C-terminal" evidence="6">
    <location>
        <begin position="276"/>
        <end position="509"/>
    </location>
</feature>
<dbReference type="PANTHER" id="PTHR30624">
    <property type="entry name" value="UNCHARACTERIZED PROTEIN TLDD AND PMBA"/>
    <property type="match status" value="1"/>
</dbReference>
<evidence type="ECO:0000313" key="9">
    <source>
        <dbReference type="Proteomes" id="UP000267342"/>
    </source>
</evidence>
<gene>
    <name evidence="8" type="ORF">ZBT109_2140</name>
</gene>
<evidence type="ECO:0000256" key="2">
    <source>
        <dbReference type="ARBA" id="ARBA00022670"/>
    </source>
</evidence>
<protein>
    <submittedName>
        <fullName evidence="8">Predicted Zn-dependent proteases</fullName>
    </submittedName>
</protein>
<dbReference type="GO" id="GO:0008237">
    <property type="term" value="F:metallopeptidase activity"/>
    <property type="evidence" value="ECO:0007669"/>
    <property type="project" value="UniProtKB-KW"/>
</dbReference>
<dbReference type="GO" id="GO:0005829">
    <property type="term" value="C:cytosol"/>
    <property type="evidence" value="ECO:0007669"/>
    <property type="project" value="TreeGrafter"/>
</dbReference>
<dbReference type="STRING" id="1123510.GCA_000620025_00755"/>
<dbReference type="InterPro" id="IPR036059">
    <property type="entry name" value="TldD/PmbA_sf"/>
</dbReference>
<keyword evidence="2 8" id="KW-0645">Protease</keyword>